<evidence type="ECO:0000313" key="1">
    <source>
        <dbReference type="EMBL" id="GKX67402.1"/>
    </source>
</evidence>
<dbReference type="Proteomes" id="UP001058074">
    <property type="component" value="Unassembled WGS sequence"/>
</dbReference>
<protein>
    <submittedName>
        <fullName evidence="1">Uncharacterized protein</fullName>
    </submittedName>
</protein>
<name>A0ACB5RDR1_9CLOT</name>
<sequence length="210" mass="23294">MKRIVTLSLCLCLLTLSGCAKAKEVKKLTADDIKTYTAQMKADPLSGDITLDGKKYSLPIKAKTLENDGWKYNDFADKGHDLKTGYYVDNIKMDDGTKSEESRIIVTLYNTSKSTTKFDEAMLGGIEVDKLGSDYKNTVVLPKGITLASTYKDVVAAYGKPKADLMQQAGFITYESSENIGNYGQQLKFEFDKSTQVIKSIHLKSIPEEK</sequence>
<gene>
    <name evidence="1" type="ORF">rsdtw13_26600</name>
</gene>
<accession>A0ACB5RDR1</accession>
<evidence type="ECO:0000313" key="2">
    <source>
        <dbReference type="Proteomes" id="UP001058074"/>
    </source>
</evidence>
<keyword evidence="2" id="KW-1185">Reference proteome</keyword>
<organism evidence="1 2">
    <name type="scientific">Inconstantimicrobium mannanitabidum</name>
    <dbReference type="NCBI Taxonomy" id="1604901"/>
    <lineage>
        <taxon>Bacteria</taxon>
        <taxon>Bacillati</taxon>
        <taxon>Bacillota</taxon>
        <taxon>Clostridia</taxon>
        <taxon>Eubacteriales</taxon>
        <taxon>Clostridiaceae</taxon>
        <taxon>Inconstantimicrobium</taxon>
    </lineage>
</organism>
<proteinExistence type="predicted"/>
<reference evidence="1" key="1">
    <citation type="journal article" date="2025" name="Int. J. Syst. Evol. Microbiol.">
        <title>Inconstantimicrobium mannanitabidum sp. nov., a novel member of the family Clostridiaceae isolated from anoxic soil under the treatment of reductive soil disinfestation.</title>
        <authorList>
            <person name="Ueki A."/>
            <person name="Tonouchi A."/>
            <person name="Honma S."/>
            <person name="Kaku N."/>
            <person name="Ueki K."/>
        </authorList>
    </citation>
    <scope>NUCLEOTIDE SEQUENCE</scope>
    <source>
        <strain evidence="1">TW13</strain>
    </source>
</reference>
<dbReference type="EMBL" id="BROD01000001">
    <property type="protein sequence ID" value="GKX67402.1"/>
    <property type="molecule type" value="Genomic_DNA"/>
</dbReference>
<comment type="caution">
    <text evidence="1">The sequence shown here is derived from an EMBL/GenBank/DDBJ whole genome shotgun (WGS) entry which is preliminary data.</text>
</comment>